<proteinExistence type="predicted"/>
<reference evidence="2 3" key="1">
    <citation type="submission" date="2018-10" db="EMBL/GenBank/DDBJ databases">
        <title>Genomic Encyclopedia of Archaeal and Bacterial Type Strains, Phase II (KMG-II): from individual species to whole genera.</title>
        <authorList>
            <person name="Goeker M."/>
        </authorList>
    </citation>
    <scope>NUCLEOTIDE SEQUENCE [LARGE SCALE GENOMIC DNA]</scope>
    <source>
        <strain evidence="2 3">DSM 29317</strain>
    </source>
</reference>
<comment type="caution">
    <text evidence="2">The sequence shown here is derived from an EMBL/GenBank/DDBJ whole genome shotgun (WGS) entry which is preliminary data.</text>
</comment>
<sequence length="54" mass="5420">MIVAALGIGILAGLLTFAASLALGQSLLSAFILYVVAGLLTTLLVAAGLYVKRS</sequence>
<dbReference type="STRING" id="981384.GCA_000192475_03832"/>
<dbReference type="EMBL" id="RCCT01000007">
    <property type="protein sequence ID" value="RLJ99822.1"/>
    <property type="molecule type" value="Genomic_DNA"/>
</dbReference>
<evidence type="ECO:0000256" key="1">
    <source>
        <dbReference type="SAM" id="Phobius"/>
    </source>
</evidence>
<accession>A0A497YYR6</accession>
<dbReference type="AlphaFoldDB" id="A0A497YYR6"/>
<dbReference type="Proteomes" id="UP000271700">
    <property type="component" value="Unassembled WGS sequence"/>
</dbReference>
<protein>
    <submittedName>
        <fullName evidence="2">Uncharacterized protein</fullName>
    </submittedName>
</protein>
<keyword evidence="1" id="KW-0812">Transmembrane</keyword>
<feature type="transmembrane region" description="Helical" evidence="1">
    <location>
        <begin position="28"/>
        <end position="51"/>
    </location>
</feature>
<evidence type="ECO:0000313" key="3">
    <source>
        <dbReference type="Proteomes" id="UP000271700"/>
    </source>
</evidence>
<keyword evidence="3" id="KW-1185">Reference proteome</keyword>
<dbReference type="RefSeq" id="WP_010438648.1">
    <property type="nucleotide sequence ID" value="NZ_AEYW01000004.1"/>
</dbReference>
<evidence type="ECO:0000313" key="2">
    <source>
        <dbReference type="EMBL" id="RLJ99822.1"/>
    </source>
</evidence>
<gene>
    <name evidence="2" type="ORF">CLV75_3745</name>
</gene>
<organism evidence="2 3">
    <name type="scientific">Ruegeria conchae</name>
    <dbReference type="NCBI Taxonomy" id="981384"/>
    <lineage>
        <taxon>Bacteria</taxon>
        <taxon>Pseudomonadati</taxon>
        <taxon>Pseudomonadota</taxon>
        <taxon>Alphaproteobacteria</taxon>
        <taxon>Rhodobacterales</taxon>
        <taxon>Roseobacteraceae</taxon>
        <taxon>Ruegeria</taxon>
    </lineage>
</organism>
<name>A0A497YYR6_9RHOB</name>
<keyword evidence="1" id="KW-0472">Membrane</keyword>
<keyword evidence="1" id="KW-1133">Transmembrane helix</keyword>